<keyword evidence="6" id="KW-1185">Reference proteome</keyword>
<accession>A0ABW7I8V1</accession>
<evidence type="ECO:0000313" key="5">
    <source>
        <dbReference type="EMBL" id="MFH0254615.1"/>
    </source>
</evidence>
<evidence type="ECO:0000256" key="3">
    <source>
        <dbReference type="SAM" id="MobiDB-lite"/>
    </source>
</evidence>
<gene>
    <name evidence="5" type="ORF">ACGRVM_11985</name>
</gene>
<reference evidence="5 6" key="1">
    <citation type="submission" date="2024-10" db="EMBL/GenBank/DDBJ databases">
        <authorList>
            <person name="Yang X.-N."/>
        </authorList>
    </citation>
    <scope>NUCLEOTIDE SEQUENCE [LARGE SCALE GENOMIC DNA]</scope>
    <source>
        <strain evidence="5 6">CAU 1059</strain>
    </source>
</reference>
<protein>
    <submittedName>
        <fullName evidence="5">Hint domain-containing protein</fullName>
    </submittedName>
</protein>
<evidence type="ECO:0000256" key="2">
    <source>
        <dbReference type="ARBA" id="ARBA00022525"/>
    </source>
</evidence>
<dbReference type="InterPro" id="IPR036844">
    <property type="entry name" value="Hint_dom_sf"/>
</dbReference>
<dbReference type="InterPro" id="IPR050557">
    <property type="entry name" value="RTX_toxin/Mannuronan_C5-epim"/>
</dbReference>
<dbReference type="PANTHER" id="PTHR38340:SF1">
    <property type="entry name" value="S-LAYER PROTEIN"/>
    <property type="match status" value="1"/>
</dbReference>
<comment type="subcellular location">
    <subcellularLocation>
        <location evidence="1">Secreted</location>
    </subcellularLocation>
</comment>
<organism evidence="5 6">
    <name type="scientific">Roseovarius aquimarinus</name>
    <dbReference type="NCBI Taxonomy" id="1229156"/>
    <lineage>
        <taxon>Bacteria</taxon>
        <taxon>Pseudomonadati</taxon>
        <taxon>Pseudomonadota</taxon>
        <taxon>Alphaproteobacteria</taxon>
        <taxon>Rhodobacterales</taxon>
        <taxon>Roseobacteraceae</taxon>
        <taxon>Roseovarius</taxon>
    </lineage>
</organism>
<dbReference type="Gene3D" id="2.150.10.10">
    <property type="entry name" value="Serralysin-like metalloprotease, C-terminal"/>
    <property type="match status" value="4"/>
</dbReference>
<dbReference type="Pfam" id="PF13403">
    <property type="entry name" value="Hint_2"/>
    <property type="match status" value="1"/>
</dbReference>
<feature type="region of interest" description="Disordered" evidence="3">
    <location>
        <begin position="209"/>
        <end position="269"/>
    </location>
</feature>
<dbReference type="SUPFAM" id="SSF51120">
    <property type="entry name" value="beta-Roll"/>
    <property type="match status" value="2"/>
</dbReference>
<dbReference type="InterPro" id="IPR028992">
    <property type="entry name" value="Hedgehog/Intein_dom"/>
</dbReference>
<dbReference type="InterPro" id="IPR001343">
    <property type="entry name" value="Hemolysn_Ca-bd"/>
</dbReference>
<evidence type="ECO:0000313" key="6">
    <source>
        <dbReference type="Proteomes" id="UP001607157"/>
    </source>
</evidence>
<dbReference type="PROSITE" id="PS00330">
    <property type="entry name" value="HEMOLYSIN_CALCIUM"/>
    <property type="match status" value="4"/>
</dbReference>
<feature type="domain" description="Hedgehog/Intein (Hint)" evidence="4">
    <location>
        <begin position="351"/>
        <end position="489"/>
    </location>
</feature>
<dbReference type="RefSeq" id="WP_377171933.1">
    <property type="nucleotide sequence ID" value="NZ_JBHTJC010000003.1"/>
</dbReference>
<dbReference type="Proteomes" id="UP001607157">
    <property type="component" value="Unassembled WGS sequence"/>
</dbReference>
<dbReference type="SUPFAM" id="SSF51294">
    <property type="entry name" value="Hedgehog/intein (Hint) domain"/>
    <property type="match status" value="1"/>
</dbReference>
<dbReference type="PANTHER" id="PTHR38340">
    <property type="entry name" value="S-LAYER PROTEIN"/>
    <property type="match status" value="1"/>
</dbReference>
<dbReference type="PRINTS" id="PR00313">
    <property type="entry name" value="CABNDNGRPT"/>
</dbReference>
<evidence type="ECO:0000259" key="4">
    <source>
        <dbReference type="Pfam" id="PF13403"/>
    </source>
</evidence>
<sequence>MAFVSGTSGNDTIITGAENDVVWGDDGNDAIRTGAGDDLVGGGLGNDTIIGEAGDDDLYGNEGNDVLLGGEGNDYLAGNQGADSLDAGAGRDTLDGGEGSDLMFARDGDDRFFGDAGNDTIYGGGGNDTGGGGTGNDLIYGDDGNDFLGGEEGRDTIYGGTGNDSIGGGADEDLIYGGADNDTIDGLGGNDTLYGDAGNDRIAGGVDNDLIDGGAGDDTVGGDEGNDVVKGGDGRDSVSGGAGDDQLLGDEGDDTLSGGTGNDTMAGGAGADRYVVRDGNGDDVISDFDVVNDRLAFDMAEIARFRDAEARMTQDGADTLFTFDNGNTLRLQNVSKGDLRPANVESVNGPICICAGMPVETARGPVAVEHLREGDMVLTRDGGAARVRMMLHETRVFRDREDRRRPVLIAAGALGDGIPAQDVRLSPQHRVMMRDTATGEERLVAACKLTGLRGVRRMRGVASAEYYNILLETHEILGVANLPVESLLVAERSLPRLPKAEQAVWRARPAMTPARPIDGHADDLEGVAFGAQAPHWMVIAHATPVLFAAE</sequence>
<dbReference type="InterPro" id="IPR011049">
    <property type="entry name" value="Serralysin-like_metalloprot_C"/>
</dbReference>
<dbReference type="InterPro" id="IPR018511">
    <property type="entry name" value="Hemolysin-typ_Ca-bd_CS"/>
</dbReference>
<dbReference type="EMBL" id="JBIHMM010000003">
    <property type="protein sequence ID" value="MFH0254615.1"/>
    <property type="molecule type" value="Genomic_DNA"/>
</dbReference>
<proteinExistence type="predicted"/>
<comment type="caution">
    <text evidence="5">The sequence shown here is derived from an EMBL/GenBank/DDBJ whole genome shotgun (WGS) entry which is preliminary data.</text>
</comment>
<dbReference type="Pfam" id="PF00353">
    <property type="entry name" value="HemolysinCabind"/>
    <property type="match status" value="7"/>
</dbReference>
<evidence type="ECO:0000256" key="1">
    <source>
        <dbReference type="ARBA" id="ARBA00004613"/>
    </source>
</evidence>
<keyword evidence="2" id="KW-0964">Secreted</keyword>
<name>A0ABW7I8V1_9RHOB</name>